<reference evidence="2" key="1">
    <citation type="submission" date="2023-03" db="EMBL/GenBank/DDBJ databases">
        <title>Massive genome expansion in bonnet fungi (Mycena s.s.) driven by repeated elements and novel gene families across ecological guilds.</title>
        <authorList>
            <consortium name="Lawrence Berkeley National Laboratory"/>
            <person name="Harder C.B."/>
            <person name="Miyauchi S."/>
            <person name="Viragh M."/>
            <person name="Kuo A."/>
            <person name="Thoen E."/>
            <person name="Andreopoulos B."/>
            <person name="Lu D."/>
            <person name="Skrede I."/>
            <person name="Drula E."/>
            <person name="Henrissat B."/>
            <person name="Morin E."/>
            <person name="Kohler A."/>
            <person name="Barry K."/>
            <person name="LaButti K."/>
            <person name="Morin E."/>
            <person name="Salamov A."/>
            <person name="Lipzen A."/>
            <person name="Mereny Z."/>
            <person name="Hegedus B."/>
            <person name="Baldrian P."/>
            <person name="Stursova M."/>
            <person name="Weitz H."/>
            <person name="Taylor A."/>
            <person name="Grigoriev I.V."/>
            <person name="Nagy L.G."/>
            <person name="Martin F."/>
            <person name="Kauserud H."/>
        </authorList>
    </citation>
    <scope>NUCLEOTIDE SEQUENCE</scope>
    <source>
        <strain evidence="2">CBHHK067</strain>
    </source>
</reference>
<evidence type="ECO:0000313" key="2">
    <source>
        <dbReference type="EMBL" id="KAJ7640141.1"/>
    </source>
</evidence>
<name>A0AAD7FS51_MYCRO</name>
<sequence length="382" mass="43597">EDVFLAGVRISLLAQADDLIVSLSVRGLRVKLSTLERWCAMNFILVNLIKTIILIFGPTLSPLPMFHLGSTQLTVKTDEKYVGINLRTDTRNILEDHYKAKARTARYCGHRIMAIEDMTGRLTPKELKQLYMARVDCHLIHGCEVSPDSEDVHVKQLCKVQVSFIRQMLNLHSRSMIAPLFTETGVMPLRVRRLLLNLSHLQYFLSLNDDTYARAALNSSIKLSGKGKLGDLIKVASRLPFHCPDLDLTRSTFIRDVGNYADLVQKLCMEWLQDEINSSEKLYLLHGRREPQKDKAPTQVTSYMRHHLSMPAQYQTAQTPRTRLSTHTVSLTLAVEVLRYVDHAYAPVPRSDRLCRFCKTDIEMPEHTLLTCQSSDPLVELR</sequence>
<dbReference type="EMBL" id="JARKIE010000435">
    <property type="protein sequence ID" value="KAJ7640141.1"/>
    <property type="molecule type" value="Genomic_DNA"/>
</dbReference>
<evidence type="ECO:0000313" key="3">
    <source>
        <dbReference type="Proteomes" id="UP001221757"/>
    </source>
</evidence>
<keyword evidence="1" id="KW-0472">Membrane</keyword>
<dbReference type="AlphaFoldDB" id="A0AAD7FS51"/>
<protein>
    <submittedName>
        <fullName evidence="2">Uncharacterized protein</fullName>
    </submittedName>
</protein>
<evidence type="ECO:0000256" key="1">
    <source>
        <dbReference type="SAM" id="Phobius"/>
    </source>
</evidence>
<dbReference type="Proteomes" id="UP001221757">
    <property type="component" value="Unassembled WGS sequence"/>
</dbReference>
<accession>A0AAD7FS51</accession>
<gene>
    <name evidence="2" type="ORF">B0H17DRAFT_900630</name>
</gene>
<organism evidence="2 3">
    <name type="scientific">Mycena rosella</name>
    <name type="common">Pink bonnet</name>
    <name type="synonym">Agaricus rosellus</name>
    <dbReference type="NCBI Taxonomy" id="1033263"/>
    <lineage>
        <taxon>Eukaryota</taxon>
        <taxon>Fungi</taxon>
        <taxon>Dikarya</taxon>
        <taxon>Basidiomycota</taxon>
        <taxon>Agaricomycotina</taxon>
        <taxon>Agaricomycetes</taxon>
        <taxon>Agaricomycetidae</taxon>
        <taxon>Agaricales</taxon>
        <taxon>Marasmiineae</taxon>
        <taxon>Mycenaceae</taxon>
        <taxon>Mycena</taxon>
    </lineage>
</organism>
<feature type="transmembrane region" description="Helical" evidence="1">
    <location>
        <begin position="38"/>
        <end position="57"/>
    </location>
</feature>
<proteinExistence type="predicted"/>
<keyword evidence="1" id="KW-1133">Transmembrane helix</keyword>
<comment type="caution">
    <text evidence="2">The sequence shown here is derived from an EMBL/GenBank/DDBJ whole genome shotgun (WGS) entry which is preliminary data.</text>
</comment>
<keyword evidence="1" id="KW-0812">Transmembrane</keyword>
<keyword evidence="3" id="KW-1185">Reference proteome</keyword>
<feature type="non-terminal residue" evidence="2">
    <location>
        <position position="1"/>
    </location>
</feature>
<feature type="non-terminal residue" evidence="2">
    <location>
        <position position="382"/>
    </location>
</feature>